<dbReference type="InterPro" id="IPR026022">
    <property type="entry name" value="PhoU_dom"/>
</dbReference>
<evidence type="ECO:0000259" key="2">
    <source>
        <dbReference type="Pfam" id="PF01895"/>
    </source>
</evidence>
<dbReference type="NCBIfam" id="TIGR02135">
    <property type="entry name" value="phoU_full"/>
    <property type="match status" value="1"/>
</dbReference>
<keyword evidence="4" id="KW-1185">Reference proteome</keyword>
<dbReference type="InterPro" id="IPR028366">
    <property type="entry name" value="PhoU"/>
</dbReference>
<organism evidence="3 4">
    <name type="scientific">Planococcus shenhongbingii</name>
    <dbReference type="NCBI Taxonomy" id="3058398"/>
    <lineage>
        <taxon>Bacteria</taxon>
        <taxon>Bacillati</taxon>
        <taxon>Bacillota</taxon>
        <taxon>Bacilli</taxon>
        <taxon>Bacillales</taxon>
        <taxon>Caryophanaceae</taxon>
        <taxon>Planococcus</taxon>
    </lineage>
</organism>
<dbReference type="InterPro" id="IPR038078">
    <property type="entry name" value="PhoU-like_sf"/>
</dbReference>
<dbReference type="PANTHER" id="PTHR42930">
    <property type="entry name" value="PHOSPHATE-SPECIFIC TRANSPORT SYSTEM ACCESSORY PROTEIN PHOU"/>
    <property type="match status" value="1"/>
</dbReference>
<evidence type="ECO:0000313" key="3">
    <source>
        <dbReference type="EMBL" id="MDN7245764.1"/>
    </source>
</evidence>
<proteinExistence type="inferred from homology"/>
<sequence>MAVRERFDSELHNVEEQLILLSTMAVTALTKSIESLMNHDIKAANEVIEDDQKINALEEDLNDHVILTIARQSPVATDLRRLIVSIKVATDMERVGDYAVNIAKETIRIGDAELLPHIQQIKQMHDLSTAMLLQVIEAFVEEDVVKAKEVAELDDQVDHLYGEVITKLMKASVEHPENLSQITQLAFISRYMERSADHATNIAEQLFYLVRGQHFDLNK</sequence>
<name>A0ABT8NDJ1_9BACL</name>
<dbReference type="EMBL" id="JAUJWU010000002">
    <property type="protein sequence ID" value="MDN7245764.1"/>
    <property type="molecule type" value="Genomic_DNA"/>
</dbReference>
<comment type="subcellular location">
    <subcellularLocation>
        <location evidence="1">Cytoplasm</location>
    </subcellularLocation>
</comment>
<dbReference type="Pfam" id="PF01895">
    <property type="entry name" value="PhoU"/>
    <property type="match status" value="2"/>
</dbReference>
<comment type="function">
    <text evidence="1">Plays a role in the regulation of phosphate uptake.</text>
</comment>
<comment type="similarity">
    <text evidence="1">Belongs to the PhoU family.</text>
</comment>
<keyword evidence="1" id="KW-0813">Transport</keyword>
<gene>
    <name evidence="3" type="primary">phoU</name>
    <name evidence="3" type="ORF">QWY13_09630</name>
</gene>
<comment type="caution">
    <text evidence="3">The sequence shown here is derived from an EMBL/GenBank/DDBJ whole genome shotgun (WGS) entry which is preliminary data.</text>
</comment>
<keyword evidence="1" id="KW-0963">Cytoplasm</keyword>
<protein>
    <recommendedName>
        <fullName evidence="1">Phosphate-specific transport system accessory protein PhoU</fullName>
    </recommendedName>
</protein>
<dbReference type="Gene3D" id="1.20.58.220">
    <property type="entry name" value="Phosphate transport system protein phou homolog 2, domain 2"/>
    <property type="match status" value="1"/>
</dbReference>
<evidence type="ECO:0000313" key="4">
    <source>
        <dbReference type="Proteomes" id="UP001172142"/>
    </source>
</evidence>
<reference evidence="3 4" key="1">
    <citation type="submission" date="2023-07" db="EMBL/GenBank/DDBJ databases">
        <title>Novel species in genus Planococcus.</title>
        <authorList>
            <person name="Ning S."/>
        </authorList>
    </citation>
    <scope>NUCLEOTIDE SEQUENCE [LARGE SCALE GENOMIC DNA]</scope>
    <source>
        <strain evidence="3 4">N017</strain>
    </source>
</reference>
<dbReference type="PANTHER" id="PTHR42930:SF3">
    <property type="entry name" value="PHOSPHATE-SPECIFIC TRANSPORT SYSTEM ACCESSORY PROTEIN PHOU"/>
    <property type="match status" value="1"/>
</dbReference>
<accession>A0ABT8NDJ1</accession>
<keyword evidence="1" id="KW-0592">Phosphate transport</keyword>
<dbReference type="PIRSF" id="PIRSF003107">
    <property type="entry name" value="PhoU"/>
    <property type="match status" value="1"/>
</dbReference>
<dbReference type="SUPFAM" id="SSF109755">
    <property type="entry name" value="PhoU-like"/>
    <property type="match status" value="1"/>
</dbReference>
<dbReference type="Proteomes" id="UP001172142">
    <property type="component" value="Unassembled WGS sequence"/>
</dbReference>
<feature type="domain" description="PhoU" evidence="2">
    <location>
        <begin position="121"/>
        <end position="205"/>
    </location>
</feature>
<dbReference type="RefSeq" id="WP_301856370.1">
    <property type="nucleotide sequence ID" value="NZ_JAUJWU010000002.1"/>
</dbReference>
<evidence type="ECO:0000256" key="1">
    <source>
        <dbReference type="PIRNR" id="PIRNR003107"/>
    </source>
</evidence>
<comment type="subunit">
    <text evidence="1">Homodimer.</text>
</comment>
<feature type="domain" description="PhoU" evidence="2">
    <location>
        <begin position="21"/>
        <end position="105"/>
    </location>
</feature>